<evidence type="ECO:0000256" key="4">
    <source>
        <dbReference type="ARBA" id="ARBA00035204"/>
    </source>
</evidence>
<dbReference type="GO" id="GO:0006412">
    <property type="term" value="P:translation"/>
    <property type="evidence" value="ECO:0007669"/>
    <property type="project" value="UniProtKB-UniRule"/>
</dbReference>
<dbReference type="InterPro" id="IPR001854">
    <property type="entry name" value="Ribosomal_uL29"/>
</dbReference>
<dbReference type="SUPFAM" id="SSF46561">
    <property type="entry name" value="Ribosomal protein L29 (L29p)"/>
    <property type="match status" value="1"/>
</dbReference>
<evidence type="ECO:0000313" key="7">
    <source>
        <dbReference type="Proteomes" id="UP000178870"/>
    </source>
</evidence>
<evidence type="ECO:0000256" key="1">
    <source>
        <dbReference type="ARBA" id="ARBA00009254"/>
    </source>
</evidence>
<accession>A0A1F7Z1A7</accession>
<sequence>MKKRELQELRGKPEELTKKLLGLRAENLKSEAAIVSGKEKNLRVRKNIRRDIAQILSILSEAKGEKK</sequence>
<dbReference type="HAMAP" id="MF_00374">
    <property type="entry name" value="Ribosomal_uL29"/>
    <property type="match status" value="1"/>
</dbReference>
<dbReference type="GO" id="GO:0005840">
    <property type="term" value="C:ribosome"/>
    <property type="evidence" value="ECO:0007669"/>
    <property type="project" value="UniProtKB-KW"/>
</dbReference>
<name>A0A1F7Z1A7_9BACT</name>
<dbReference type="EMBL" id="MGGP01000003">
    <property type="protein sequence ID" value="OGM33383.1"/>
    <property type="molecule type" value="Genomic_DNA"/>
</dbReference>
<comment type="caution">
    <text evidence="6">The sequence shown here is derived from an EMBL/GenBank/DDBJ whole genome shotgun (WGS) entry which is preliminary data.</text>
</comment>
<dbReference type="GO" id="GO:1990904">
    <property type="term" value="C:ribonucleoprotein complex"/>
    <property type="evidence" value="ECO:0007669"/>
    <property type="project" value="UniProtKB-KW"/>
</dbReference>
<comment type="similarity">
    <text evidence="1 5">Belongs to the universal ribosomal protein uL29 family.</text>
</comment>
<dbReference type="NCBIfam" id="TIGR00012">
    <property type="entry name" value="L29"/>
    <property type="match status" value="1"/>
</dbReference>
<proteinExistence type="inferred from homology"/>
<dbReference type="Pfam" id="PF00831">
    <property type="entry name" value="Ribosomal_L29"/>
    <property type="match status" value="1"/>
</dbReference>
<dbReference type="Proteomes" id="UP000178870">
    <property type="component" value="Unassembled WGS sequence"/>
</dbReference>
<dbReference type="Gene3D" id="1.10.287.310">
    <property type="match status" value="1"/>
</dbReference>
<dbReference type="AlphaFoldDB" id="A0A1F7Z1A7"/>
<evidence type="ECO:0000256" key="2">
    <source>
        <dbReference type="ARBA" id="ARBA00022980"/>
    </source>
</evidence>
<organism evidence="6 7">
    <name type="scientific">Candidatus Woesebacteria bacterium RIFCSPHIGHO2_01_FULL_44_21</name>
    <dbReference type="NCBI Taxonomy" id="1802503"/>
    <lineage>
        <taxon>Bacteria</taxon>
        <taxon>Candidatus Woeseibacteriota</taxon>
    </lineage>
</organism>
<dbReference type="InterPro" id="IPR036049">
    <property type="entry name" value="Ribosomal_uL29_sf"/>
</dbReference>
<evidence type="ECO:0000313" key="6">
    <source>
        <dbReference type="EMBL" id="OGM33383.1"/>
    </source>
</evidence>
<evidence type="ECO:0000256" key="5">
    <source>
        <dbReference type="HAMAP-Rule" id="MF_00374"/>
    </source>
</evidence>
<gene>
    <name evidence="5" type="primary">rpmC</name>
    <name evidence="6" type="ORF">A2803_04250</name>
</gene>
<keyword evidence="2 5" id="KW-0689">Ribosomal protein</keyword>
<reference evidence="6 7" key="1">
    <citation type="journal article" date="2016" name="Nat. Commun.">
        <title>Thousands of microbial genomes shed light on interconnected biogeochemical processes in an aquifer system.</title>
        <authorList>
            <person name="Anantharaman K."/>
            <person name="Brown C.T."/>
            <person name="Hug L.A."/>
            <person name="Sharon I."/>
            <person name="Castelle C.J."/>
            <person name="Probst A.J."/>
            <person name="Thomas B.C."/>
            <person name="Singh A."/>
            <person name="Wilkins M.J."/>
            <person name="Karaoz U."/>
            <person name="Brodie E.L."/>
            <person name="Williams K.H."/>
            <person name="Hubbard S.S."/>
            <person name="Banfield J.F."/>
        </authorList>
    </citation>
    <scope>NUCLEOTIDE SEQUENCE [LARGE SCALE GENOMIC DNA]</scope>
</reference>
<protein>
    <recommendedName>
        <fullName evidence="4 5">Large ribosomal subunit protein uL29</fullName>
    </recommendedName>
</protein>
<evidence type="ECO:0000256" key="3">
    <source>
        <dbReference type="ARBA" id="ARBA00023274"/>
    </source>
</evidence>
<keyword evidence="3 5" id="KW-0687">Ribonucleoprotein</keyword>
<dbReference type="GO" id="GO:0003735">
    <property type="term" value="F:structural constituent of ribosome"/>
    <property type="evidence" value="ECO:0007669"/>
    <property type="project" value="InterPro"/>
</dbReference>